<name>A0AAV5X171_9BILA</name>
<accession>A0AAV5X171</accession>
<dbReference type="Proteomes" id="UP001432322">
    <property type="component" value="Unassembled WGS sequence"/>
</dbReference>
<protein>
    <submittedName>
        <fullName evidence="2">Uncharacterized protein</fullName>
    </submittedName>
</protein>
<evidence type="ECO:0000313" key="1">
    <source>
        <dbReference type="EMBL" id="GMT26473.1"/>
    </source>
</evidence>
<evidence type="ECO:0000313" key="2">
    <source>
        <dbReference type="EMBL" id="GMT37097.1"/>
    </source>
</evidence>
<dbReference type="EMBL" id="BTSY01000039">
    <property type="protein sequence ID" value="GMT37097.1"/>
    <property type="molecule type" value="Genomic_DNA"/>
</dbReference>
<dbReference type="AlphaFoldDB" id="A0AAV5X171"/>
<reference evidence="2" key="1">
    <citation type="submission" date="2023-10" db="EMBL/GenBank/DDBJ databases">
        <title>Genome assembly of Pristionchus species.</title>
        <authorList>
            <person name="Yoshida K."/>
            <person name="Sommer R.J."/>
        </authorList>
    </citation>
    <scope>NUCLEOTIDE SEQUENCE</scope>
    <source>
        <strain evidence="2">RS5133</strain>
    </source>
</reference>
<gene>
    <name evidence="1" type="ORF">PFISCL1PPCAC_17770</name>
    <name evidence="2" type="ORF">PFISCL1PPCAC_28394</name>
</gene>
<keyword evidence="3" id="KW-1185">Reference proteome</keyword>
<sequence>SLPFLHPIDGRMSVINRVRNEAKSWSGSNAPSTYEDLVSMAYSDVRKTIDHAKHCSYQEMYHPNLGEFRNRKMYSSLAPSLCINRPNRLQRTDALDFRGPKSYQPKQGEWLVLKSKNGHSSPPKANYQMNRSSSVENLGPAAHSRCYSVPVSNTRFDNYFLYWKGRAGGAQMAGPFLEYEDIRPGQDRRYHRIFWSPEFINITPSCRHSTHLMLSAY</sequence>
<dbReference type="EMBL" id="BTSY01000005">
    <property type="protein sequence ID" value="GMT26473.1"/>
    <property type="molecule type" value="Genomic_DNA"/>
</dbReference>
<proteinExistence type="predicted"/>
<comment type="caution">
    <text evidence="2">The sequence shown here is derived from an EMBL/GenBank/DDBJ whole genome shotgun (WGS) entry which is preliminary data.</text>
</comment>
<evidence type="ECO:0000313" key="3">
    <source>
        <dbReference type="Proteomes" id="UP001432322"/>
    </source>
</evidence>
<feature type="non-terminal residue" evidence="2">
    <location>
        <position position="1"/>
    </location>
</feature>
<organism evidence="2 3">
    <name type="scientific">Pristionchus fissidentatus</name>
    <dbReference type="NCBI Taxonomy" id="1538716"/>
    <lineage>
        <taxon>Eukaryota</taxon>
        <taxon>Metazoa</taxon>
        <taxon>Ecdysozoa</taxon>
        <taxon>Nematoda</taxon>
        <taxon>Chromadorea</taxon>
        <taxon>Rhabditida</taxon>
        <taxon>Rhabditina</taxon>
        <taxon>Diplogasteromorpha</taxon>
        <taxon>Diplogasteroidea</taxon>
        <taxon>Neodiplogasteridae</taxon>
        <taxon>Pristionchus</taxon>
    </lineage>
</organism>